<dbReference type="AlphaFoldDB" id="K3WAU8"/>
<accession>K3WAU8</accession>
<evidence type="ECO:0000256" key="1">
    <source>
        <dbReference type="SAM" id="MobiDB-lite"/>
    </source>
</evidence>
<dbReference type="InParanoid" id="K3WAU8"/>
<reference evidence="3" key="1">
    <citation type="journal article" date="2010" name="Genome Biol.">
        <title>Genome sequence of the necrotrophic plant pathogen Pythium ultimum reveals original pathogenicity mechanisms and effector repertoire.</title>
        <authorList>
            <person name="Levesque C.A."/>
            <person name="Brouwer H."/>
            <person name="Cano L."/>
            <person name="Hamilton J.P."/>
            <person name="Holt C."/>
            <person name="Huitema E."/>
            <person name="Raffaele S."/>
            <person name="Robideau G.P."/>
            <person name="Thines M."/>
            <person name="Win J."/>
            <person name="Zerillo M.M."/>
            <person name="Beakes G.W."/>
            <person name="Boore J.L."/>
            <person name="Busam D."/>
            <person name="Dumas B."/>
            <person name="Ferriera S."/>
            <person name="Fuerstenberg S.I."/>
            <person name="Gachon C.M."/>
            <person name="Gaulin E."/>
            <person name="Govers F."/>
            <person name="Grenville-Briggs L."/>
            <person name="Horner N."/>
            <person name="Hostetler J."/>
            <person name="Jiang R.H."/>
            <person name="Johnson J."/>
            <person name="Krajaejun T."/>
            <person name="Lin H."/>
            <person name="Meijer H.J."/>
            <person name="Moore B."/>
            <person name="Morris P."/>
            <person name="Phuntmart V."/>
            <person name="Puiu D."/>
            <person name="Shetty J."/>
            <person name="Stajich J.E."/>
            <person name="Tripathy S."/>
            <person name="Wawra S."/>
            <person name="van West P."/>
            <person name="Whitty B.R."/>
            <person name="Coutinho P.M."/>
            <person name="Henrissat B."/>
            <person name="Martin F."/>
            <person name="Thomas P.D."/>
            <person name="Tyler B.M."/>
            <person name="De Vries R.P."/>
            <person name="Kamoun S."/>
            <person name="Yandell M."/>
            <person name="Tisserat N."/>
            <person name="Buell C.R."/>
        </authorList>
    </citation>
    <scope>NUCLEOTIDE SEQUENCE</scope>
    <source>
        <strain evidence="3">DAOM:BR144</strain>
    </source>
</reference>
<reference evidence="3" key="2">
    <citation type="submission" date="2010-04" db="EMBL/GenBank/DDBJ databases">
        <authorList>
            <person name="Buell R."/>
            <person name="Hamilton J."/>
            <person name="Hostetler J."/>
        </authorList>
    </citation>
    <scope>NUCLEOTIDE SEQUENCE [LARGE SCALE GENOMIC DNA]</scope>
    <source>
        <strain evidence="3">DAOM:BR144</strain>
    </source>
</reference>
<proteinExistence type="predicted"/>
<dbReference type="EnsemblProtists" id="PYU1_T002089">
    <property type="protein sequence ID" value="PYU1_T002089"/>
    <property type="gene ID" value="PYU1_G002087"/>
</dbReference>
<feature type="region of interest" description="Disordered" evidence="1">
    <location>
        <begin position="1"/>
        <end position="20"/>
    </location>
</feature>
<sequence>MDFHRRLRAKSESDQSLEDADLMQSQYPDVWADLADKGYQGLADDICCIHPEESTNLLANVERQKQKHC</sequence>
<dbReference type="VEuPathDB" id="FungiDB:PYU1_G002087"/>
<evidence type="ECO:0000313" key="3">
    <source>
        <dbReference type="Proteomes" id="UP000019132"/>
    </source>
</evidence>
<feature type="compositionally biased region" description="Basic and acidic residues" evidence="1">
    <location>
        <begin position="1"/>
        <end position="13"/>
    </location>
</feature>
<dbReference type="Proteomes" id="UP000019132">
    <property type="component" value="Unassembled WGS sequence"/>
</dbReference>
<dbReference type="EMBL" id="GL376634">
    <property type="status" value="NOT_ANNOTATED_CDS"/>
    <property type="molecule type" value="Genomic_DNA"/>
</dbReference>
<protein>
    <recommendedName>
        <fullName evidence="4">DDE Tnp4 domain-containing protein</fullName>
    </recommendedName>
</protein>
<reference evidence="2" key="3">
    <citation type="submission" date="2015-02" db="UniProtKB">
        <authorList>
            <consortium name="EnsemblProtists"/>
        </authorList>
    </citation>
    <scope>IDENTIFICATION</scope>
    <source>
        <strain evidence="2">DAOM BR144</strain>
    </source>
</reference>
<name>K3WAU8_GLOUD</name>
<evidence type="ECO:0000313" key="2">
    <source>
        <dbReference type="EnsemblProtists" id="PYU1_T002089"/>
    </source>
</evidence>
<dbReference type="HOGENOM" id="CLU_2781525_0_0_1"/>
<organism evidence="2 3">
    <name type="scientific">Globisporangium ultimum (strain ATCC 200006 / CBS 805.95 / DAOM BR144)</name>
    <name type="common">Pythium ultimum</name>
    <dbReference type="NCBI Taxonomy" id="431595"/>
    <lineage>
        <taxon>Eukaryota</taxon>
        <taxon>Sar</taxon>
        <taxon>Stramenopiles</taxon>
        <taxon>Oomycota</taxon>
        <taxon>Peronosporomycetes</taxon>
        <taxon>Pythiales</taxon>
        <taxon>Pythiaceae</taxon>
        <taxon>Globisporangium</taxon>
    </lineage>
</organism>
<evidence type="ECO:0008006" key="4">
    <source>
        <dbReference type="Google" id="ProtNLM"/>
    </source>
</evidence>
<keyword evidence="3" id="KW-1185">Reference proteome</keyword>